<reference evidence="1" key="1">
    <citation type="submission" date="2019-02" db="EMBL/GenBank/DDBJ databases">
        <authorList>
            <person name="Gruber-Vodicka R. H."/>
            <person name="Seah K. B. B."/>
        </authorList>
    </citation>
    <scope>NUCLEOTIDE SEQUENCE</scope>
    <source>
        <strain evidence="1">BECK_BZ131</strain>
    </source>
</reference>
<dbReference type="AlphaFoldDB" id="A0A450TKA4"/>
<proteinExistence type="predicted"/>
<dbReference type="PROSITE" id="PS51257">
    <property type="entry name" value="PROKAR_LIPOPROTEIN"/>
    <property type="match status" value="1"/>
</dbReference>
<evidence type="ECO:0000313" key="1">
    <source>
        <dbReference type="EMBL" id="VFJ67989.1"/>
    </source>
</evidence>
<name>A0A450TKA4_9GAMM</name>
<accession>A0A450TKA4</accession>
<gene>
    <name evidence="1" type="ORF">BECKFW1821C_GA0114237_101331</name>
</gene>
<organism evidence="1">
    <name type="scientific">Candidatus Kentrum sp. FW</name>
    <dbReference type="NCBI Taxonomy" id="2126338"/>
    <lineage>
        <taxon>Bacteria</taxon>
        <taxon>Pseudomonadati</taxon>
        <taxon>Pseudomonadota</taxon>
        <taxon>Gammaproteobacteria</taxon>
        <taxon>Candidatus Kentrum</taxon>
    </lineage>
</organism>
<dbReference type="EMBL" id="CAADFE010000013">
    <property type="protein sequence ID" value="VFJ67989.1"/>
    <property type="molecule type" value="Genomic_DNA"/>
</dbReference>
<evidence type="ECO:0008006" key="2">
    <source>
        <dbReference type="Google" id="ProtNLM"/>
    </source>
</evidence>
<sequence length="264" mass="30029">MKFTHNLISKKIVSCLFIGTLAFSLGGCTTLPSQKKCEDSDTHCNLIDPSSPLLEYRKTLYVPTRKTAKAIDPEFREDEKTPENEVLSIKEKGEPRCVPDQERVPFRDPAKYPSTGTSPKIYTINLRKGVNKRVPCPGPGTLGGDCRIIVSNVPLSSIKWKGDDTVNPNPDPGEMQEIEFQKCTKTVEIVEKIYPKGFYYTHYVLEEDGHIVYGTEEMPQALLEQALRNAKRKIQLEEGKIPVWERDKSRETGRNILDWIKKIF</sequence>
<protein>
    <recommendedName>
        <fullName evidence="2">Lipoprotein</fullName>
    </recommendedName>
</protein>